<protein>
    <submittedName>
        <fullName evidence="3">Uncharacterized protein</fullName>
    </submittedName>
</protein>
<reference evidence="3" key="1">
    <citation type="submission" date="2023-07" db="EMBL/GenBank/DDBJ databases">
        <authorList>
            <consortium name="AG Swart"/>
            <person name="Singh M."/>
            <person name="Singh A."/>
            <person name="Seah K."/>
            <person name="Emmerich C."/>
        </authorList>
    </citation>
    <scope>NUCLEOTIDE SEQUENCE</scope>
    <source>
        <strain evidence="3">DP1</strain>
    </source>
</reference>
<gene>
    <name evidence="3" type="ORF">ECRASSUSDP1_LOCUS26280</name>
</gene>
<name>A0AAD1Y5M6_EUPCR</name>
<feature type="region of interest" description="Disordered" evidence="2">
    <location>
        <begin position="601"/>
        <end position="639"/>
    </location>
</feature>
<keyword evidence="4" id="KW-1185">Reference proteome</keyword>
<proteinExistence type="predicted"/>
<feature type="compositionally biased region" description="Low complexity" evidence="2">
    <location>
        <begin position="608"/>
        <end position="621"/>
    </location>
</feature>
<evidence type="ECO:0000313" key="3">
    <source>
        <dbReference type="EMBL" id="CAI2384745.1"/>
    </source>
</evidence>
<comment type="caution">
    <text evidence="3">The sequence shown here is derived from an EMBL/GenBank/DDBJ whole genome shotgun (WGS) entry which is preliminary data.</text>
</comment>
<dbReference type="EMBL" id="CAMPGE010027087">
    <property type="protein sequence ID" value="CAI2384745.1"/>
    <property type="molecule type" value="Genomic_DNA"/>
</dbReference>
<accession>A0AAD1Y5M6</accession>
<dbReference type="AlphaFoldDB" id="A0AAD1Y5M6"/>
<evidence type="ECO:0000256" key="1">
    <source>
        <dbReference type="SAM" id="Coils"/>
    </source>
</evidence>
<sequence>MSLGRPKKPNVNFLFNSVQSQQSSQTKMANNTIDFYCHHLSQRTIKENEEVREKIRSLSQANRNNRTKKKHIHNLDKYNTRQMLHRTKNNLIKSKFILQNILDDGKTTTLMKAFKEYEIYLIPNSGVYYHLDRNHFKDKAFLLVNYESHANVKVFIDKNSPRPSNNRCDLALKNPKIIQINNLLFEFSYVFICFKSDESCHISVTPYPNKESLPVSNKGKEKAKKLLTLRERQALLLKNGPKIADISKTRKQIKLRMDHLVDYPTQMDKFQQQLAMIKSSKAKNHSSINTNIQIAQHWGSFRKMKLERLSSATRVNKSLVIKKRKQIEKIKRSRETSISYWERKRKEEQEKQKRIRIEIIKQQCIIVWNSQILTRKYFADIARKYEYRRREILHKRSLTLAVIKIAGKLRYKLKKQGQNYEERTIGLIRSGLNYTAQNMRELCEDRSRLVLKKFLENNCKRLELHSHFYEFHSRMCLTKDRLMAKMVIKKTRIKMISQYWNNKLFEMMDKYKDSSKKTDKARIKLNKLKGISTLVKEIMIQRYYDQCKLEYCVKFFKWRKKYKEFILKIADGEDLYQSLSIAKRKKQIRAAMKLTDDIYLSDEDDNSPSRSPGGSRSSPKSGSKKRRSSIKKYKRQKETKRVPILADSFKMHLWNASMLENVKNIDANLSQSEMEKTISKAKVAIAHAYLSHPPQMNFVPDEEILEKLIWAATKYRYAKDIPRVL</sequence>
<evidence type="ECO:0000256" key="2">
    <source>
        <dbReference type="SAM" id="MobiDB-lite"/>
    </source>
</evidence>
<feature type="coiled-coil region" evidence="1">
    <location>
        <begin position="41"/>
        <end position="68"/>
    </location>
</feature>
<feature type="compositionally biased region" description="Basic residues" evidence="2">
    <location>
        <begin position="622"/>
        <end position="638"/>
    </location>
</feature>
<keyword evidence="1" id="KW-0175">Coiled coil</keyword>
<dbReference type="Proteomes" id="UP001295684">
    <property type="component" value="Unassembled WGS sequence"/>
</dbReference>
<organism evidence="3 4">
    <name type="scientific">Euplotes crassus</name>
    <dbReference type="NCBI Taxonomy" id="5936"/>
    <lineage>
        <taxon>Eukaryota</taxon>
        <taxon>Sar</taxon>
        <taxon>Alveolata</taxon>
        <taxon>Ciliophora</taxon>
        <taxon>Intramacronucleata</taxon>
        <taxon>Spirotrichea</taxon>
        <taxon>Hypotrichia</taxon>
        <taxon>Euplotida</taxon>
        <taxon>Euplotidae</taxon>
        <taxon>Moneuplotes</taxon>
    </lineage>
</organism>
<evidence type="ECO:0000313" key="4">
    <source>
        <dbReference type="Proteomes" id="UP001295684"/>
    </source>
</evidence>